<dbReference type="Proteomes" id="UP001367676">
    <property type="component" value="Unassembled WGS sequence"/>
</dbReference>
<dbReference type="EMBL" id="JBBCAQ010000037">
    <property type="protein sequence ID" value="KAK7574194.1"/>
    <property type="molecule type" value="Genomic_DNA"/>
</dbReference>
<evidence type="ECO:0000313" key="2">
    <source>
        <dbReference type="EMBL" id="KAK7574194.1"/>
    </source>
</evidence>
<evidence type="ECO:0000313" key="3">
    <source>
        <dbReference type="Proteomes" id="UP001367676"/>
    </source>
</evidence>
<gene>
    <name evidence="2" type="ORF">V9T40_011385</name>
</gene>
<dbReference type="AlphaFoldDB" id="A0AAN9T8W5"/>
<organism evidence="2 3">
    <name type="scientific">Parthenolecanium corni</name>
    <dbReference type="NCBI Taxonomy" id="536013"/>
    <lineage>
        <taxon>Eukaryota</taxon>
        <taxon>Metazoa</taxon>
        <taxon>Ecdysozoa</taxon>
        <taxon>Arthropoda</taxon>
        <taxon>Hexapoda</taxon>
        <taxon>Insecta</taxon>
        <taxon>Pterygota</taxon>
        <taxon>Neoptera</taxon>
        <taxon>Paraneoptera</taxon>
        <taxon>Hemiptera</taxon>
        <taxon>Sternorrhyncha</taxon>
        <taxon>Coccoidea</taxon>
        <taxon>Coccidae</taxon>
        <taxon>Parthenolecanium</taxon>
    </lineage>
</organism>
<feature type="compositionally biased region" description="Polar residues" evidence="1">
    <location>
        <begin position="97"/>
        <end position="108"/>
    </location>
</feature>
<comment type="caution">
    <text evidence="2">The sequence shown here is derived from an EMBL/GenBank/DDBJ whole genome shotgun (WGS) entry which is preliminary data.</text>
</comment>
<protein>
    <submittedName>
        <fullName evidence="2">Uncharacterized protein</fullName>
    </submittedName>
</protein>
<keyword evidence="3" id="KW-1185">Reference proteome</keyword>
<feature type="region of interest" description="Disordered" evidence="1">
    <location>
        <begin position="80"/>
        <end position="109"/>
    </location>
</feature>
<proteinExistence type="predicted"/>
<accession>A0AAN9T8W5</accession>
<evidence type="ECO:0000256" key="1">
    <source>
        <dbReference type="SAM" id="MobiDB-lite"/>
    </source>
</evidence>
<sequence length="360" mass="40945">MMKERFCVKLEPYDSFESETIRDKCGRTVRNVILDNYFGPMGTWCHDKLDIKSEPESFDEEDHRMFRPVASKTTVKRLKMISSQEVSSEDTPDFEPQASSTQNSSDANNGVLVEQEQNIAVEEPAAEIIQPDDEVLEQNIGAEEPVRKNDPNDNDVDPGDRTLHLTPEIVSEMPGFDDVLESFHSVSTTCPKFQNKTKHFTFKIKETVNPLETIQKAFGKVLEFGKRKARAHDKVGVTLRNNNDDRKPIYISFRRADQINAEVLFQQIEAVIQSDETFLALGPHHLKLTTVEAIDGRGRIRNRVANTNDMSRFKKSIVTINNDDNLCLPRALVTGIALLEKDKLPEKKKAYRNLRDGRPA</sequence>
<name>A0AAN9T8W5_9HEMI</name>
<reference evidence="2 3" key="1">
    <citation type="submission" date="2024-03" db="EMBL/GenBank/DDBJ databases">
        <title>Adaptation during the transition from Ophiocordyceps entomopathogen to insect associate is accompanied by gene loss and intensified selection.</title>
        <authorList>
            <person name="Ward C.M."/>
            <person name="Onetto C.A."/>
            <person name="Borneman A.R."/>
        </authorList>
    </citation>
    <scope>NUCLEOTIDE SEQUENCE [LARGE SCALE GENOMIC DNA]</scope>
    <source>
        <strain evidence="2">AWRI1</strain>
        <tissue evidence="2">Single Adult Female</tissue>
    </source>
</reference>